<dbReference type="FunFam" id="3.40.50.300:FF:002371">
    <property type="entry name" value="Predicted protein"/>
    <property type="match status" value="1"/>
</dbReference>
<dbReference type="InterPro" id="IPR036020">
    <property type="entry name" value="WW_dom_sf"/>
</dbReference>
<dbReference type="InterPro" id="IPR027417">
    <property type="entry name" value="P-loop_NTPase"/>
</dbReference>
<dbReference type="AlphaFoldDB" id="A0A7S2XKM7"/>
<evidence type="ECO:0000259" key="1">
    <source>
        <dbReference type="PROSITE" id="PS50020"/>
    </source>
</evidence>
<dbReference type="Pfam" id="PF13087">
    <property type="entry name" value="AAA_12"/>
    <property type="match status" value="1"/>
</dbReference>
<dbReference type="GO" id="GO:0004386">
    <property type="term" value="F:helicase activity"/>
    <property type="evidence" value="ECO:0007669"/>
    <property type="project" value="InterPro"/>
</dbReference>
<dbReference type="InterPro" id="IPR001202">
    <property type="entry name" value="WW_dom"/>
</dbReference>
<dbReference type="Gene3D" id="3.40.50.300">
    <property type="entry name" value="P-loop containing nucleotide triphosphate hydrolases"/>
    <property type="match status" value="2"/>
</dbReference>
<sequence>MEDGFVDGHGMRYNPSIIRVGVGQSNAVKDVALESEVNSLIAEGSDIAKVESAIAGYKMELQRVHKDIGRFRHRIHSIIKAAPYPLSHSWEIRIYEETFEQTGQIYFVNHNEKRTTFEVPPPPEPGEPQFPATSMPEYRTYIAGIVKLVEKYNTLTTKLERYTLVLNFANTIASGGHSSQAAAVVRMNLETHILDSVHIVMTTLGTAGNRALESAAKFEVVVVDEAAQSVEPATLSALQLGSSHSILVGDPQQLPATIFSLSGRTTKYDRSLFQRLEEAGHEVHLLNTQYRMHPDISDFPRRIFYDGNLLDGPNVKHPDYGNPLRRTLTQRVPALSPFTVLDLDSSEERGGTSLANSGEARLAVHLYQSLLTESGGLSGQSKVAVITPYSQQASLLHRMFSKSLGPHYANRVEINTVDAFQGREANIVIFSCVRAAGSNGIGFLSDVRRMNVALTRAKHFLFVIARCQSIVVNPYWRDLVAHARETGAVVPVHMPMKKDTNFSDIKRWRALRSPSHIPPALPKRKRPDMDRKPIVSILKKQKVDDVEYESGEEVAKPLTVLEKTNNKVGANGVESSDEDYEEMF</sequence>
<dbReference type="InterPro" id="IPR041679">
    <property type="entry name" value="DNA2/NAM7-like_C"/>
</dbReference>
<feature type="domain" description="WW" evidence="1">
    <location>
        <begin position="84"/>
        <end position="122"/>
    </location>
</feature>
<dbReference type="PANTHER" id="PTHR10887:SF495">
    <property type="entry name" value="HELICASE SENATAXIN ISOFORM X1-RELATED"/>
    <property type="match status" value="1"/>
</dbReference>
<dbReference type="SUPFAM" id="SSF52540">
    <property type="entry name" value="P-loop containing nucleoside triphosphate hydrolases"/>
    <property type="match status" value="1"/>
</dbReference>
<dbReference type="InterPro" id="IPR045055">
    <property type="entry name" value="DNA2/NAM7-like"/>
</dbReference>
<dbReference type="PROSITE" id="PS50020">
    <property type="entry name" value="WW_DOMAIN_2"/>
    <property type="match status" value="1"/>
</dbReference>
<gene>
    <name evidence="2" type="ORF">ASEP1449_LOCUS5233</name>
</gene>
<reference evidence="2" key="1">
    <citation type="submission" date="2021-01" db="EMBL/GenBank/DDBJ databases">
        <authorList>
            <person name="Corre E."/>
            <person name="Pelletier E."/>
            <person name="Niang G."/>
            <person name="Scheremetjew M."/>
            <person name="Finn R."/>
            <person name="Kale V."/>
            <person name="Holt S."/>
            <person name="Cochrane G."/>
            <person name="Meng A."/>
            <person name="Brown T."/>
            <person name="Cohen L."/>
        </authorList>
    </citation>
    <scope>NUCLEOTIDE SEQUENCE</scope>
    <source>
        <strain evidence="2">CCMP2084</strain>
    </source>
</reference>
<dbReference type="InterPro" id="IPR041677">
    <property type="entry name" value="DNA2/NAM7_AAA_11"/>
</dbReference>
<dbReference type="Gene3D" id="2.20.70.10">
    <property type="match status" value="1"/>
</dbReference>
<evidence type="ECO:0000313" key="2">
    <source>
        <dbReference type="EMBL" id="CAD9813408.1"/>
    </source>
</evidence>
<protein>
    <recommendedName>
        <fullName evidence="1">WW domain-containing protein</fullName>
    </recommendedName>
</protein>
<dbReference type="Pfam" id="PF13086">
    <property type="entry name" value="AAA_11"/>
    <property type="match status" value="1"/>
</dbReference>
<dbReference type="CDD" id="cd18808">
    <property type="entry name" value="SF1_C_Upf1"/>
    <property type="match status" value="1"/>
</dbReference>
<dbReference type="SUPFAM" id="SSF51045">
    <property type="entry name" value="WW domain"/>
    <property type="match status" value="1"/>
</dbReference>
<organism evidence="2">
    <name type="scientific">Attheya septentrionalis</name>
    <dbReference type="NCBI Taxonomy" id="420275"/>
    <lineage>
        <taxon>Eukaryota</taxon>
        <taxon>Sar</taxon>
        <taxon>Stramenopiles</taxon>
        <taxon>Ochrophyta</taxon>
        <taxon>Bacillariophyta</taxon>
        <taxon>Coscinodiscophyceae</taxon>
        <taxon>Chaetocerotophycidae</taxon>
        <taxon>Chaetocerotales</taxon>
        <taxon>Attheyaceae</taxon>
        <taxon>Attheya</taxon>
    </lineage>
</organism>
<proteinExistence type="predicted"/>
<name>A0A7S2XKM7_9STRA</name>
<dbReference type="InterPro" id="IPR047187">
    <property type="entry name" value="SF1_C_Upf1"/>
</dbReference>
<dbReference type="EMBL" id="HBHQ01007831">
    <property type="protein sequence ID" value="CAD9813408.1"/>
    <property type="molecule type" value="Transcribed_RNA"/>
</dbReference>
<accession>A0A7S2XKM7</accession>
<dbReference type="PANTHER" id="PTHR10887">
    <property type="entry name" value="DNA2/NAM7 HELICASE FAMILY"/>
    <property type="match status" value="1"/>
</dbReference>